<feature type="region of interest" description="Disordered" evidence="1">
    <location>
        <begin position="1"/>
        <end position="25"/>
    </location>
</feature>
<accession>A0AAU9RVU6</accession>
<evidence type="ECO:0000256" key="1">
    <source>
        <dbReference type="SAM" id="MobiDB-lite"/>
    </source>
</evidence>
<keyword evidence="3" id="KW-1185">Reference proteome</keyword>
<dbReference type="Proteomes" id="UP000836841">
    <property type="component" value="Chromosome 3"/>
</dbReference>
<organism evidence="2 3">
    <name type="scientific">Thlaspi arvense</name>
    <name type="common">Field penny-cress</name>
    <dbReference type="NCBI Taxonomy" id="13288"/>
    <lineage>
        <taxon>Eukaryota</taxon>
        <taxon>Viridiplantae</taxon>
        <taxon>Streptophyta</taxon>
        <taxon>Embryophyta</taxon>
        <taxon>Tracheophyta</taxon>
        <taxon>Spermatophyta</taxon>
        <taxon>Magnoliopsida</taxon>
        <taxon>eudicotyledons</taxon>
        <taxon>Gunneridae</taxon>
        <taxon>Pentapetalae</taxon>
        <taxon>rosids</taxon>
        <taxon>malvids</taxon>
        <taxon>Brassicales</taxon>
        <taxon>Brassicaceae</taxon>
        <taxon>Thlaspideae</taxon>
        <taxon>Thlaspi</taxon>
    </lineage>
</organism>
<evidence type="ECO:0000313" key="2">
    <source>
        <dbReference type="EMBL" id="CAH2052288.1"/>
    </source>
</evidence>
<dbReference type="AlphaFoldDB" id="A0AAU9RVU6"/>
<reference evidence="2 3" key="1">
    <citation type="submission" date="2022-03" db="EMBL/GenBank/DDBJ databases">
        <authorList>
            <person name="Nunn A."/>
            <person name="Chopra R."/>
            <person name="Nunn A."/>
            <person name="Contreras Garrido A."/>
        </authorList>
    </citation>
    <scope>NUCLEOTIDE SEQUENCE [LARGE SCALE GENOMIC DNA]</scope>
</reference>
<feature type="compositionally biased region" description="Polar residues" evidence="1">
    <location>
        <begin position="1"/>
        <end position="12"/>
    </location>
</feature>
<protein>
    <submittedName>
        <fullName evidence="2">Uncharacterized protein</fullName>
    </submittedName>
</protein>
<name>A0AAU9RVU6_THLAR</name>
<sequence length="117" mass="12870">MASPSHPNSTPRLASRRQLHASTTEPLTSNAKLFESSRFGCDKGVSSQAWRCSGLVLVCLLRRFSEPGEIFALVPGGGEGILWLLLGLQSVRFSLGDRLAIRVSRRFHWLGLGYIES</sequence>
<evidence type="ECO:0000313" key="3">
    <source>
        <dbReference type="Proteomes" id="UP000836841"/>
    </source>
</evidence>
<proteinExistence type="predicted"/>
<gene>
    <name evidence="2" type="ORF">TAV2_LOCUS10052</name>
</gene>
<dbReference type="EMBL" id="OU466859">
    <property type="protein sequence ID" value="CAH2052288.1"/>
    <property type="molecule type" value="Genomic_DNA"/>
</dbReference>